<dbReference type="InterPro" id="IPR038665">
    <property type="entry name" value="Voltage-dep_anion_channel_sf"/>
</dbReference>
<proteinExistence type="predicted"/>
<keyword evidence="2 5" id="KW-0812">Transmembrane</keyword>
<evidence type="ECO:0000313" key="6">
    <source>
        <dbReference type="EMBL" id="AZA10535.1"/>
    </source>
</evidence>
<dbReference type="EMBL" id="CP033897">
    <property type="protein sequence ID" value="AZA10535.1"/>
    <property type="molecule type" value="Genomic_DNA"/>
</dbReference>
<dbReference type="Proteomes" id="UP000271587">
    <property type="component" value="Chromosome"/>
</dbReference>
<organism evidence="6 7">
    <name type="scientific">Corynebacterium gerontici</name>
    <dbReference type="NCBI Taxonomy" id="2079234"/>
    <lineage>
        <taxon>Bacteria</taxon>
        <taxon>Bacillati</taxon>
        <taxon>Actinomycetota</taxon>
        <taxon>Actinomycetes</taxon>
        <taxon>Mycobacteriales</taxon>
        <taxon>Corynebacteriaceae</taxon>
        <taxon>Corynebacterium</taxon>
    </lineage>
</organism>
<sequence length="289" mass="30578">MKLGPAWSGALMGTSITATLTYTFGLTWLSHALLLAASVLAILVTRREAFCTRTMPAWGMYSMGLLALGTAYSATLGLWWVHAVLWAIGGALSVVTCIWYTLALLRRQAGPAAFTWGLPLVAPMVTATSSAQLGAHVGSDLIMHIGMAMFALAWATGVPTFVVAYLRAEVPLALRTTTWIPLGIVGQSTAAAHLLWGAHTYGVIMLSIGVPLVAYALYRHWSVAFAMPYNPSWFASTFPVGTVCLGAHLTGFDGAAHVLLGLLLLHLTWAATGGAIQAARSRSSRLLPG</sequence>
<evidence type="ECO:0000256" key="2">
    <source>
        <dbReference type="ARBA" id="ARBA00022692"/>
    </source>
</evidence>
<feature type="transmembrane region" description="Helical" evidence="5">
    <location>
        <begin position="201"/>
        <end position="218"/>
    </location>
</feature>
<dbReference type="KEGG" id="cgk:CGERO_01000"/>
<dbReference type="GO" id="GO:0016020">
    <property type="term" value="C:membrane"/>
    <property type="evidence" value="ECO:0007669"/>
    <property type="project" value="UniProtKB-SubCell"/>
</dbReference>
<feature type="transmembrane region" description="Helical" evidence="5">
    <location>
        <begin position="255"/>
        <end position="276"/>
    </location>
</feature>
<dbReference type="Gene3D" id="1.50.10.150">
    <property type="entry name" value="Voltage-dependent anion channel"/>
    <property type="match status" value="1"/>
</dbReference>
<reference evidence="6 7" key="1">
    <citation type="submission" date="2018-11" db="EMBL/GenBank/DDBJ databases">
        <authorList>
            <person name="Kleinhagauer T."/>
            <person name="Glaeser S.P."/>
            <person name="Spergser J."/>
            <person name="Ruckert C."/>
            <person name="Kaempfer P."/>
            <person name="Busse H.-J."/>
        </authorList>
    </citation>
    <scope>NUCLEOTIDE SEQUENCE [LARGE SCALE GENOMIC DNA]</scope>
    <source>
        <strain evidence="6 7">W8</strain>
    </source>
</reference>
<dbReference type="Pfam" id="PF03595">
    <property type="entry name" value="SLAC1"/>
    <property type="match status" value="1"/>
</dbReference>
<comment type="subcellular location">
    <subcellularLocation>
        <location evidence="1">Membrane</location>
        <topology evidence="1">Multi-pass membrane protein</topology>
    </subcellularLocation>
</comment>
<gene>
    <name evidence="6" type="ORF">CGERO_01000</name>
</gene>
<feature type="transmembrane region" description="Helical" evidence="5">
    <location>
        <begin position="141"/>
        <end position="166"/>
    </location>
</feature>
<keyword evidence="3 5" id="KW-1133">Transmembrane helix</keyword>
<feature type="transmembrane region" description="Helical" evidence="5">
    <location>
        <begin position="114"/>
        <end position="135"/>
    </location>
</feature>
<keyword evidence="7" id="KW-1185">Reference proteome</keyword>
<dbReference type="OrthoDB" id="958273at2"/>
<evidence type="ECO:0000256" key="3">
    <source>
        <dbReference type="ARBA" id="ARBA00022989"/>
    </source>
</evidence>
<dbReference type="RefSeq" id="WP_123932937.1">
    <property type="nucleotide sequence ID" value="NZ_CP033897.1"/>
</dbReference>
<dbReference type="AlphaFoldDB" id="A0A3G6IXN6"/>
<protein>
    <submittedName>
        <fullName evidence="6">C4-dicarboxylate transporter/malic acid transport protein</fullName>
    </submittedName>
</protein>
<dbReference type="InterPro" id="IPR004695">
    <property type="entry name" value="SLAC1/Mae1/Ssu1/TehA"/>
</dbReference>
<accession>A0A3G6IXN6</accession>
<evidence type="ECO:0000313" key="7">
    <source>
        <dbReference type="Proteomes" id="UP000271587"/>
    </source>
</evidence>
<feature type="transmembrane region" description="Helical" evidence="5">
    <location>
        <begin position="80"/>
        <end position="102"/>
    </location>
</feature>
<feature type="transmembrane region" description="Helical" evidence="5">
    <location>
        <begin position="56"/>
        <end position="74"/>
    </location>
</feature>
<name>A0A3G6IXN6_9CORY</name>
<dbReference type="GO" id="GO:0055085">
    <property type="term" value="P:transmembrane transport"/>
    <property type="evidence" value="ECO:0007669"/>
    <property type="project" value="InterPro"/>
</dbReference>
<evidence type="ECO:0000256" key="5">
    <source>
        <dbReference type="SAM" id="Phobius"/>
    </source>
</evidence>
<evidence type="ECO:0000256" key="1">
    <source>
        <dbReference type="ARBA" id="ARBA00004141"/>
    </source>
</evidence>
<feature type="transmembrane region" description="Helical" evidence="5">
    <location>
        <begin position="230"/>
        <end position="249"/>
    </location>
</feature>
<keyword evidence="4 5" id="KW-0472">Membrane</keyword>
<feature type="transmembrane region" description="Helical" evidence="5">
    <location>
        <begin position="20"/>
        <end position="44"/>
    </location>
</feature>
<evidence type="ECO:0000256" key="4">
    <source>
        <dbReference type="ARBA" id="ARBA00023136"/>
    </source>
</evidence>